<evidence type="ECO:0000256" key="1">
    <source>
        <dbReference type="ARBA" id="ARBA00005836"/>
    </source>
</evidence>
<dbReference type="GO" id="GO:0005829">
    <property type="term" value="C:cytosol"/>
    <property type="evidence" value="ECO:0007669"/>
    <property type="project" value="TreeGrafter"/>
</dbReference>
<dbReference type="Pfam" id="PF19289">
    <property type="entry name" value="PmbA_TldD_3rd"/>
    <property type="match status" value="1"/>
</dbReference>
<dbReference type="InterPro" id="IPR045569">
    <property type="entry name" value="Metalloprtase-TldD/E_C"/>
</dbReference>
<dbReference type="OMA" id="SVFHDKM"/>
<dbReference type="GO" id="GO:0008237">
    <property type="term" value="F:metallopeptidase activity"/>
    <property type="evidence" value="ECO:0007669"/>
    <property type="project" value="InterPro"/>
</dbReference>
<accession>A0A133MZQ3</accession>
<proteinExistence type="inferred from homology"/>
<dbReference type="Proteomes" id="UP000502899">
    <property type="component" value="Chromosome"/>
</dbReference>
<reference evidence="2 3" key="1">
    <citation type="submission" date="2020-05" db="EMBL/GenBank/DDBJ databases">
        <title>FDA dAtabase for Regulatory Grade micrObial Sequences (FDA-ARGOS): Supporting development and validation of Infectious Disease Dx tests.</title>
        <authorList>
            <person name="Pederson C."/>
            <person name="Tallon L."/>
            <person name="Sadzewicz L."/>
            <person name="Zhao X."/>
            <person name="Vavikolanu K."/>
            <person name="Mehta A."/>
            <person name="Aluvathingal J."/>
            <person name="Nadendla S."/>
            <person name="Myers T."/>
            <person name="Yan Y."/>
            <person name="Sichtig H."/>
        </authorList>
    </citation>
    <scope>NUCLEOTIDE SEQUENCE [LARGE SCALE GENOMIC DNA]</scope>
    <source>
        <strain evidence="2 3">FDAARGOS_764</strain>
    </source>
</reference>
<dbReference type="PANTHER" id="PTHR30624">
    <property type="entry name" value="UNCHARACTERIZED PROTEIN TLDD AND PMBA"/>
    <property type="match status" value="1"/>
</dbReference>
<dbReference type="PANTHER" id="PTHR30624:SF0">
    <property type="entry name" value="METALLOPROTEASE SLR0863"/>
    <property type="match status" value="1"/>
</dbReference>
<dbReference type="EMBL" id="CP054000">
    <property type="protein sequence ID" value="QKH78924.1"/>
    <property type="molecule type" value="Genomic_DNA"/>
</dbReference>
<dbReference type="InterPro" id="IPR051463">
    <property type="entry name" value="Peptidase_U62_metallo"/>
</dbReference>
<dbReference type="RefSeq" id="WP_002838984.1">
    <property type="nucleotide sequence ID" value="NZ_CABKMR010000001.1"/>
</dbReference>
<dbReference type="GO" id="GO:0006508">
    <property type="term" value="P:proteolysis"/>
    <property type="evidence" value="ECO:0007669"/>
    <property type="project" value="InterPro"/>
</dbReference>
<gene>
    <name evidence="2" type="ORF">FOC70_00495</name>
</gene>
<organism evidence="2 3">
    <name type="scientific">Finegoldia magna</name>
    <name type="common">Peptostreptococcus magnus</name>
    <dbReference type="NCBI Taxonomy" id="1260"/>
    <lineage>
        <taxon>Bacteria</taxon>
        <taxon>Bacillati</taxon>
        <taxon>Bacillota</taxon>
        <taxon>Tissierellia</taxon>
        <taxon>Tissierellales</taxon>
        <taxon>Peptoniphilaceae</taxon>
        <taxon>Finegoldia</taxon>
    </lineage>
</organism>
<dbReference type="SUPFAM" id="SSF111283">
    <property type="entry name" value="Putative modulator of DNA gyrase, PmbA/TldD"/>
    <property type="match status" value="1"/>
</dbReference>
<dbReference type="AlphaFoldDB" id="A0A133MZQ3"/>
<evidence type="ECO:0000313" key="3">
    <source>
        <dbReference type="Proteomes" id="UP000502899"/>
    </source>
</evidence>
<protein>
    <submittedName>
        <fullName evidence="2">TldD/PmbA family protein</fullName>
    </submittedName>
</protein>
<sequence length="474" mass="52848">MKKLTTSKFLLDNKSKLQEIIKNLETDFKYVSILGCDVDGASYSVTTSAISLNPSPDYQRGFVIRVYTDLGFSEYSFNEVNVDEVCENVRKIALEDRKKIVEGLDRVTYDRLPNDDEIVKEKITEVENLPEQDNPEKIITTLQKIHDEVKSKYEKIVQLSLRLNITQVNKIFLSKNKDLYQSYAYSTGFAMAAATDGKNTKLDFISSSGLCGSELISEFEKAADDACRRTEELLTADRVVPGEYDIICDPDFTGLIAHEAFGHGAEMDMYVKERAKGKEYQDKRVASDKIIMHDGATAFDEVSSYLFDDEGNLGRDTVIIDKGILRHGMCDELSAILLGQESTGNGKRESFKRKVYTRMTNTFFEAGEDSVEDMIKSVDKGYLLEGFSSGMEDPKNWGIQCVAMKGREIIDGKLTGKIVSPVYLTGYVPDLLQSITQVSNGLVLSGGGYCGKGWKEWVKTSTGGSYIKAKGILS</sequence>
<comment type="similarity">
    <text evidence="1">Belongs to the peptidase U62 family.</text>
</comment>
<dbReference type="InterPro" id="IPR036059">
    <property type="entry name" value="TldD/PmbA_sf"/>
</dbReference>
<evidence type="ECO:0000313" key="2">
    <source>
        <dbReference type="EMBL" id="QKH78924.1"/>
    </source>
</evidence>
<name>A0A133MZQ3_FINMA</name>